<evidence type="ECO:0000313" key="1">
    <source>
        <dbReference type="EMBL" id="DAD80535.1"/>
    </source>
</evidence>
<name>A0A8S5MEM7_9CAUD</name>
<accession>A0A8S5MEM7</accession>
<organism evidence="1">
    <name type="scientific">Siphoviridae sp. ctYh54</name>
    <dbReference type="NCBI Taxonomy" id="2826379"/>
    <lineage>
        <taxon>Viruses</taxon>
        <taxon>Duplodnaviria</taxon>
        <taxon>Heunggongvirae</taxon>
        <taxon>Uroviricota</taxon>
        <taxon>Caudoviricetes</taxon>
    </lineage>
</organism>
<sequence>MIIKNKGKKCMSYRTKQKTKARNKIYIPTVLELPEQHVPFELLNFLIAYNKEVWMQYQNIKQGSPIDAYKSVFYIRDCDSWKNEAISYAQNLYDYNQNLNLENPTVMKATLKGTFMNGDENLIGDATGNRINLVIPRFYRESMNGREYAMMDEYYRFTLGYNLPDPKMSSIVMFTLKYYPNTEAIKMLTTYDHDGTILEQREVYPGLFKIYAHVRYIY</sequence>
<reference evidence="1" key="1">
    <citation type="journal article" date="2021" name="Proc. Natl. Acad. Sci. U.S.A.">
        <title>A Catalog of Tens of Thousands of Viruses from Human Metagenomes Reveals Hidden Associations with Chronic Diseases.</title>
        <authorList>
            <person name="Tisza M.J."/>
            <person name="Buck C.B."/>
        </authorList>
    </citation>
    <scope>NUCLEOTIDE SEQUENCE</scope>
    <source>
        <strain evidence="1">CtYh54</strain>
    </source>
</reference>
<proteinExistence type="predicted"/>
<dbReference type="EMBL" id="BK014884">
    <property type="protein sequence ID" value="DAD80535.1"/>
    <property type="molecule type" value="Genomic_DNA"/>
</dbReference>
<protein>
    <submittedName>
        <fullName evidence="1">Uncharacterized protein</fullName>
    </submittedName>
</protein>